<name>A0ABV8CC63_9GAMM</name>
<sequence length="232" mass="25516">MDSLLQDDDKLDLYAKAVKKNSCNQCRALGLAVCKGHAGGGGKGGSQGEGKESAPAQASSANEEAFSSDNLNELFAQSMLWMPVDEEGGGFKYKNPLAAFTIILDLDKGLLQFKGLQPLTAGQEALMKALYASIETEFTEFKQELEEQGVNIDQMLLTREGYNLTIKIPYPKYYDSFIRRLIEKNYLPLEISFDDVPKQTLANDNTAELTEAPGWKLPTPAPFNIVPKPTPE</sequence>
<proteinExistence type="predicted"/>
<dbReference type="RefSeq" id="WP_382339962.1">
    <property type="nucleotide sequence ID" value="NZ_JBHSAB010000001.1"/>
</dbReference>
<reference evidence="3" key="1">
    <citation type="journal article" date="2019" name="Int. J. Syst. Evol. Microbiol.">
        <title>The Global Catalogue of Microorganisms (GCM) 10K type strain sequencing project: providing services to taxonomists for standard genome sequencing and annotation.</title>
        <authorList>
            <consortium name="The Broad Institute Genomics Platform"/>
            <consortium name="The Broad Institute Genome Sequencing Center for Infectious Disease"/>
            <person name="Wu L."/>
            <person name="Ma J."/>
        </authorList>
    </citation>
    <scope>NUCLEOTIDE SEQUENCE [LARGE SCALE GENOMIC DNA]</scope>
    <source>
        <strain evidence="3">CCUG 59858</strain>
    </source>
</reference>
<evidence type="ECO:0000256" key="1">
    <source>
        <dbReference type="SAM" id="MobiDB-lite"/>
    </source>
</evidence>
<accession>A0ABV8CC63</accession>
<feature type="region of interest" description="Disordered" evidence="1">
    <location>
        <begin position="39"/>
        <end position="63"/>
    </location>
</feature>
<comment type="caution">
    <text evidence="2">The sequence shown here is derived from an EMBL/GenBank/DDBJ whole genome shotgun (WGS) entry which is preliminary data.</text>
</comment>
<dbReference type="Proteomes" id="UP001595758">
    <property type="component" value="Unassembled WGS sequence"/>
</dbReference>
<evidence type="ECO:0000313" key="2">
    <source>
        <dbReference type="EMBL" id="MFC3907522.1"/>
    </source>
</evidence>
<feature type="compositionally biased region" description="Gly residues" evidence="1">
    <location>
        <begin position="39"/>
        <end position="48"/>
    </location>
</feature>
<organism evidence="2 3">
    <name type="scientific">Legionella dresdenensis</name>
    <dbReference type="NCBI Taxonomy" id="450200"/>
    <lineage>
        <taxon>Bacteria</taxon>
        <taxon>Pseudomonadati</taxon>
        <taxon>Pseudomonadota</taxon>
        <taxon>Gammaproteobacteria</taxon>
        <taxon>Legionellales</taxon>
        <taxon>Legionellaceae</taxon>
        <taxon>Legionella</taxon>
    </lineage>
</organism>
<gene>
    <name evidence="2" type="ORF">ACFORL_00330</name>
</gene>
<dbReference type="EMBL" id="JBHSAB010000001">
    <property type="protein sequence ID" value="MFC3907522.1"/>
    <property type="molecule type" value="Genomic_DNA"/>
</dbReference>
<protein>
    <submittedName>
        <fullName evidence="2">Uncharacterized protein</fullName>
    </submittedName>
</protein>
<evidence type="ECO:0000313" key="3">
    <source>
        <dbReference type="Proteomes" id="UP001595758"/>
    </source>
</evidence>
<keyword evidence="3" id="KW-1185">Reference proteome</keyword>